<name>A0ABY5SK50_9BACL</name>
<dbReference type="RefSeq" id="WP_258389108.1">
    <property type="nucleotide sequence ID" value="NZ_CP091430.1"/>
</dbReference>
<dbReference type="Proteomes" id="UP001057877">
    <property type="component" value="Chromosome"/>
</dbReference>
<dbReference type="EMBL" id="CP091430">
    <property type="protein sequence ID" value="UVI33055.1"/>
    <property type="molecule type" value="Genomic_DNA"/>
</dbReference>
<feature type="domain" description="Aminoglycoside phosphotransferase" evidence="2">
    <location>
        <begin position="40"/>
        <end position="276"/>
    </location>
</feature>
<dbReference type="InterPro" id="IPR011009">
    <property type="entry name" value="Kinase-like_dom_sf"/>
</dbReference>
<gene>
    <name evidence="3" type="ORF">L1F29_14975</name>
</gene>
<accession>A0ABY5SK50</accession>
<sequence>MSVDQERRAADDPAVRADIFKHIQETFGIHIYGYTPNFIGWYNLKWIITTDAQQLFVKCYHPMRYRLSESRRRSRIGRSLFFQHLLHDEINVCPNVWSKDGEFIFKTESGHFYVIMEHFEGRPPIAGLLDTNTHYRLGKAAGSMHRVLSRFSLDGEPWTPSIPAMKQQWAANYESALKQPVPNEKAIRYLEIQGQILSEMDLSFVNSLEPGWAHWDLWADNILIGTDDRVRFVDFDTVQFSYPEIDIARTLLSCALHRGELRGDAIHAYFCGYREERSFPRGQFLLALKLLWCKEAGWWLKAEMDKFSGPPSRFTEELCWLTDQWDELEYLYGDL</sequence>
<reference evidence="3" key="1">
    <citation type="submission" date="2022-01" db="EMBL/GenBank/DDBJ databases">
        <title>Paenibacillus spongiae sp. nov., isolated from marine sponge.</title>
        <authorList>
            <person name="Li Z."/>
            <person name="Zhang M."/>
        </authorList>
    </citation>
    <scope>NUCLEOTIDE SEQUENCE</scope>
    <source>
        <strain evidence="3">PHS-Z3</strain>
    </source>
</reference>
<dbReference type="PANTHER" id="PTHR21064:SF6">
    <property type="entry name" value="AMINOGLYCOSIDE PHOSPHOTRANSFERASE DOMAIN-CONTAINING PROTEIN"/>
    <property type="match status" value="1"/>
</dbReference>
<dbReference type="SUPFAM" id="SSF56112">
    <property type="entry name" value="Protein kinase-like (PK-like)"/>
    <property type="match status" value="1"/>
</dbReference>
<dbReference type="InterPro" id="IPR002575">
    <property type="entry name" value="Aminoglycoside_PTrfase"/>
</dbReference>
<organism evidence="3 4">
    <name type="scientific">Paenibacillus spongiae</name>
    <dbReference type="NCBI Taxonomy" id="2909671"/>
    <lineage>
        <taxon>Bacteria</taxon>
        <taxon>Bacillati</taxon>
        <taxon>Bacillota</taxon>
        <taxon>Bacilli</taxon>
        <taxon>Bacillales</taxon>
        <taxon>Paenibacillaceae</taxon>
        <taxon>Paenibacillus</taxon>
    </lineage>
</organism>
<evidence type="ECO:0000313" key="3">
    <source>
        <dbReference type="EMBL" id="UVI33055.1"/>
    </source>
</evidence>
<dbReference type="PANTHER" id="PTHR21064">
    <property type="entry name" value="AMINOGLYCOSIDE PHOSPHOTRANSFERASE DOMAIN-CONTAINING PROTEIN-RELATED"/>
    <property type="match status" value="1"/>
</dbReference>
<dbReference type="Pfam" id="PF01636">
    <property type="entry name" value="APH"/>
    <property type="match status" value="1"/>
</dbReference>
<comment type="similarity">
    <text evidence="1">Belongs to the pseudomonas-type ThrB family.</text>
</comment>
<evidence type="ECO:0000313" key="4">
    <source>
        <dbReference type="Proteomes" id="UP001057877"/>
    </source>
</evidence>
<protein>
    <submittedName>
        <fullName evidence="3">Aminoglycoside phosphotransferase family protein</fullName>
    </submittedName>
</protein>
<evidence type="ECO:0000256" key="1">
    <source>
        <dbReference type="ARBA" id="ARBA00038240"/>
    </source>
</evidence>
<dbReference type="Gene3D" id="3.90.1200.10">
    <property type="match status" value="1"/>
</dbReference>
<dbReference type="InterPro" id="IPR050249">
    <property type="entry name" value="Pseudomonas-type_ThrB"/>
</dbReference>
<keyword evidence="4" id="KW-1185">Reference proteome</keyword>
<proteinExistence type="inferred from homology"/>
<evidence type="ECO:0000259" key="2">
    <source>
        <dbReference type="Pfam" id="PF01636"/>
    </source>
</evidence>